<accession>A0A9P8Q8L3</accession>
<proteinExistence type="predicted"/>
<keyword evidence="1" id="KW-0812">Transmembrane</keyword>
<reference evidence="2" key="1">
    <citation type="journal article" date="2021" name="Open Biol.">
        <title>Shared evolutionary footprints suggest mitochondrial oxidative damage underlies multiple complex I losses in fungi.</title>
        <authorList>
            <person name="Schikora-Tamarit M.A."/>
            <person name="Marcet-Houben M."/>
            <person name="Nosek J."/>
            <person name="Gabaldon T."/>
        </authorList>
    </citation>
    <scope>NUCLEOTIDE SEQUENCE</scope>
    <source>
        <strain evidence="2">CBS2887</strain>
    </source>
</reference>
<sequence length="97" mass="11021">FNWDIEDTSNFISGLTSNHFSNGFTTRIQQRSNVQVVSSQDDFVQHFVINIVQEGLVPVIQRSRLSGIFIVIIWESGVFVMFTPFNDLLQGGALDVW</sequence>
<gene>
    <name evidence="2" type="ORF">WICPIJ_003083</name>
</gene>
<dbReference type="Proteomes" id="UP000774326">
    <property type="component" value="Unassembled WGS sequence"/>
</dbReference>
<dbReference type="AlphaFoldDB" id="A0A9P8Q8L3"/>
<reference evidence="2" key="2">
    <citation type="submission" date="2021-01" db="EMBL/GenBank/DDBJ databases">
        <authorList>
            <person name="Schikora-Tamarit M.A."/>
        </authorList>
    </citation>
    <scope>NUCLEOTIDE SEQUENCE</scope>
    <source>
        <strain evidence="2">CBS2887</strain>
    </source>
</reference>
<evidence type="ECO:0000313" key="2">
    <source>
        <dbReference type="EMBL" id="KAH3685961.1"/>
    </source>
</evidence>
<keyword evidence="1" id="KW-0472">Membrane</keyword>
<feature type="transmembrane region" description="Helical" evidence="1">
    <location>
        <begin position="65"/>
        <end position="85"/>
    </location>
</feature>
<organism evidence="2 3">
    <name type="scientific">Wickerhamomyces pijperi</name>
    <name type="common">Yeast</name>
    <name type="synonym">Pichia pijperi</name>
    <dbReference type="NCBI Taxonomy" id="599730"/>
    <lineage>
        <taxon>Eukaryota</taxon>
        <taxon>Fungi</taxon>
        <taxon>Dikarya</taxon>
        <taxon>Ascomycota</taxon>
        <taxon>Saccharomycotina</taxon>
        <taxon>Saccharomycetes</taxon>
        <taxon>Phaffomycetales</taxon>
        <taxon>Wickerhamomycetaceae</taxon>
        <taxon>Wickerhamomyces</taxon>
    </lineage>
</organism>
<name>A0A9P8Q8L3_WICPI</name>
<keyword evidence="3" id="KW-1185">Reference proteome</keyword>
<evidence type="ECO:0000256" key="1">
    <source>
        <dbReference type="SAM" id="Phobius"/>
    </source>
</evidence>
<comment type="caution">
    <text evidence="2">The sequence shown here is derived from an EMBL/GenBank/DDBJ whole genome shotgun (WGS) entry which is preliminary data.</text>
</comment>
<protein>
    <submittedName>
        <fullName evidence="2">Uncharacterized protein</fullName>
    </submittedName>
</protein>
<evidence type="ECO:0000313" key="3">
    <source>
        <dbReference type="Proteomes" id="UP000774326"/>
    </source>
</evidence>
<dbReference type="EMBL" id="JAEUBG010001720">
    <property type="protein sequence ID" value="KAH3685961.1"/>
    <property type="molecule type" value="Genomic_DNA"/>
</dbReference>
<keyword evidence="1" id="KW-1133">Transmembrane helix</keyword>
<feature type="non-terminal residue" evidence="2">
    <location>
        <position position="1"/>
    </location>
</feature>